<name>A0ABV1RD27_9ALTE</name>
<keyword evidence="1" id="KW-0175">Coiled coil</keyword>
<dbReference type="RefSeq" id="WP_350400421.1">
    <property type="nucleotide sequence ID" value="NZ_JBELOE010000064.1"/>
</dbReference>
<dbReference type="InterPro" id="IPR025280">
    <property type="entry name" value="SNIPE"/>
</dbReference>
<dbReference type="Pfam" id="PF13250">
    <property type="entry name" value="SNIPE"/>
    <property type="match status" value="1"/>
</dbReference>
<keyword evidence="2" id="KW-1133">Transmembrane helix</keyword>
<dbReference type="SMART" id="SM00974">
    <property type="entry name" value="T5orf172"/>
    <property type="match status" value="1"/>
</dbReference>
<evidence type="ECO:0000313" key="4">
    <source>
        <dbReference type="EMBL" id="MER2490677.1"/>
    </source>
</evidence>
<feature type="coiled-coil region" evidence="1">
    <location>
        <begin position="153"/>
        <end position="184"/>
    </location>
</feature>
<dbReference type="EMBL" id="JBELOE010000064">
    <property type="protein sequence ID" value="MER2490677.1"/>
    <property type="molecule type" value="Genomic_DNA"/>
</dbReference>
<reference evidence="4 5" key="1">
    <citation type="submission" date="2024-06" db="EMBL/GenBank/DDBJ databases">
        <authorList>
            <person name="Chen R.Y."/>
        </authorList>
    </citation>
    <scope>NUCLEOTIDE SEQUENCE [LARGE SCALE GENOMIC DNA]</scope>
    <source>
        <strain evidence="4 5">D2</strain>
    </source>
</reference>
<protein>
    <submittedName>
        <fullName evidence="4">DUF4041 domain-containing protein</fullName>
    </submittedName>
</protein>
<dbReference type="Proteomes" id="UP001467690">
    <property type="component" value="Unassembled WGS sequence"/>
</dbReference>
<feature type="coiled-coil region" evidence="1">
    <location>
        <begin position="95"/>
        <end position="129"/>
    </location>
</feature>
<feature type="domain" description="Bacteriophage T5 Orf172 DNA-binding" evidence="3">
    <location>
        <begin position="447"/>
        <end position="530"/>
    </location>
</feature>
<dbReference type="InterPro" id="IPR018306">
    <property type="entry name" value="Phage_T5_Orf172_DNA-bd"/>
</dbReference>
<evidence type="ECO:0000259" key="3">
    <source>
        <dbReference type="SMART" id="SM00974"/>
    </source>
</evidence>
<evidence type="ECO:0000256" key="2">
    <source>
        <dbReference type="SAM" id="Phobius"/>
    </source>
</evidence>
<feature type="transmembrane region" description="Helical" evidence="2">
    <location>
        <begin position="12"/>
        <end position="31"/>
    </location>
</feature>
<organism evidence="4 5">
    <name type="scientific">Catenovulum sediminis</name>
    <dbReference type="NCBI Taxonomy" id="1740262"/>
    <lineage>
        <taxon>Bacteria</taxon>
        <taxon>Pseudomonadati</taxon>
        <taxon>Pseudomonadota</taxon>
        <taxon>Gammaproteobacteria</taxon>
        <taxon>Alteromonadales</taxon>
        <taxon>Alteromonadaceae</taxon>
        <taxon>Catenovulum</taxon>
    </lineage>
</organism>
<sequence length="567" mass="64450">MDDIGLTPNELIILGVFFLPLVLFLVSFFRARALKKKLSIKLYETQGSLNAAERALSEANSELARLEDKYKPILDAEKHCELLVSEANAKVRRILDDANEVKSLAEKQYEKAQQQLDVANSKALEINQDARVESNKIIQLASEEAKKISSEANEKLKLSKEKAIEIKAQAREEAENVIDFAQAQAKIIAGDAYEAKEKADLYETAIQAMKNTINGYKDDYIIPNHNVLDDLADEYSHKEAGEQLKLARKRVREMVKDGYAGDCDYVEQHRKLYAIHFAVDAFNGKVDSALSKVKHDNFGKIKQEIIDAFALVNHNGLPFRNARINQEYLDARLNELKWAVATFELRKIEKEEQAEIKAQIREEERAIREMEKARKEAEKEERMLQKALEQARKELLGATEEQKAVYEAQLTELESKLKEAEEKGNRALSMAQQTRRGHVYIISNVGSFGEEVFKIGMTRRLEPMDRVKELGDASVPFSFDVHAMIYSEDAPALEKDLHRKFDMQSMNKVNPRKEFFRTSIAEIKQAVETNGVTDIHWTLKAEAAEYRESLAIAKEQQASALANAKAV</sequence>
<evidence type="ECO:0000313" key="5">
    <source>
        <dbReference type="Proteomes" id="UP001467690"/>
    </source>
</evidence>
<keyword evidence="2" id="KW-0472">Membrane</keyword>
<comment type="caution">
    <text evidence="4">The sequence shown here is derived from an EMBL/GenBank/DDBJ whole genome shotgun (WGS) entry which is preliminary data.</text>
</comment>
<proteinExistence type="predicted"/>
<dbReference type="Pfam" id="PF13455">
    <property type="entry name" value="MUG113"/>
    <property type="match status" value="1"/>
</dbReference>
<keyword evidence="2" id="KW-0812">Transmembrane</keyword>
<gene>
    <name evidence="4" type="ORF">ABS311_02100</name>
</gene>
<accession>A0ABV1RD27</accession>
<evidence type="ECO:0000256" key="1">
    <source>
        <dbReference type="SAM" id="Coils"/>
    </source>
</evidence>
<feature type="coiled-coil region" evidence="1">
    <location>
        <begin position="346"/>
        <end position="430"/>
    </location>
</feature>
<keyword evidence="5" id="KW-1185">Reference proteome</keyword>